<organism evidence="3 4">
    <name type="scientific">Candidatus Nitrosotenuis cloacae</name>
    <dbReference type="NCBI Taxonomy" id="1603555"/>
    <lineage>
        <taxon>Archaea</taxon>
        <taxon>Nitrososphaerota</taxon>
        <taxon>Candidatus Nitrosotenuis</taxon>
    </lineage>
</organism>
<feature type="domain" description="Polysaccharide biosynthesis protein CapD-like" evidence="2">
    <location>
        <begin position="7"/>
        <end position="282"/>
    </location>
</feature>
<dbReference type="CDD" id="cd05237">
    <property type="entry name" value="UDP_invert_4-6DH_SDR_e"/>
    <property type="match status" value="1"/>
</dbReference>
<dbReference type="PANTHER" id="PTHR43318:SF2">
    <property type="entry name" value="UDP-N-ACETYLGLUCOSAMINE 4,6-DEHYDRATASE (INVERTING)"/>
    <property type="match status" value="1"/>
</dbReference>
<dbReference type="InterPro" id="IPR036291">
    <property type="entry name" value="NAD(P)-bd_dom_sf"/>
</dbReference>
<reference evidence="3 4" key="1">
    <citation type="journal article" date="2016" name="Sci. Rep.">
        <title>A novel ammonia-oxidizing archaeon from wastewater treatment plant: Its enrichment, physiological and genomic characteristics.</title>
        <authorList>
            <person name="Li Y."/>
            <person name="Ding K."/>
            <person name="Wen X."/>
            <person name="Zhang B."/>
            <person name="Shen B."/>
            <person name="Yang Y."/>
        </authorList>
    </citation>
    <scope>NUCLEOTIDE SEQUENCE [LARGE SCALE GENOMIC DNA]</scope>
    <source>
        <strain evidence="3 4">SAT1</strain>
    </source>
</reference>
<dbReference type="EMBL" id="CP011097">
    <property type="protein sequence ID" value="AJZ76169.1"/>
    <property type="molecule type" value="Genomic_DNA"/>
</dbReference>
<accession>A0A3G1B592</accession>
<dbReference type="AlphaFoldDB" id="A0A3G1B592"/>
<dbReference type="Pfam" id="PF02719">
    <property type="entry name" value="Polysacc_synt_2"/>
    <property type="match status" value="1"/>
</dbReference>
<dbReference type="OrthoDB" id="4907at2157"/>
<dbReference type="PANTHER" id="PTHR43318">
    <property type="entry name" value="UDP-N-ACETYLGLUCOSAMINE 4,6-DEHYDRATASE"/>
    <property type="match status" value="1"/>
</dbReference>
<evidence type="ECO:0000313" key="4">
    <source>
        <dbReference type="Proteomes" id="UP000266745"/>
    </source>
</evidence>
<keyword evidence="4" id="KW-1185">Reference proteome</keyword>
<dbReference type="Gene3D" id="3.40.50.720">
    <property type="entry name" value="NAD(P)-binding Rossmann-like Domain"/>
    <property type="match status" value="1"/>
</dbReference>
<dbReference type="GeneID" id="24874319"/>
<dbReference type="RefSeq" id="WP_048186859.1">
    <property type="nucleotide sequence ID" value="NZ_CP011097.1"/>
</dbReference>
<dbReference type="SUPFAM" id="SSF51735">
    <property type="entry name" value="NAD(P)-binding Rossmann-fold domains"/>
    <property type="match status" value="1"/>
</dbReference>
<protein>
    <submittedName>
        <fullName evidence="3">Membrane protein</fullName>
    </submittedName>
</protein>
<evidence type="ECO:0000259" key="2">
    <source>
        <dbReference type="Pfam" id="PF02719"/>
    </source>
</evidence>
<dbReference type="STRING" id="1603555.SU86_007095"/>
<proteinExistence type="inferred from homology"/>
<dbReference type="InterPro" id="IPR051203">
    <property type="entry name" value="Polysaccharide_Synthase-Rel"/>
</dbReference>
<evidence type="ECO:0000256" key="1">
    <source>
        <dbReference type="ARBA" id="ARBA00007430"/>
    </source>
</evidence>
<dbReference type="Proteomes" id="UP000266745">
    <property type="component" value="Chromosome"/>
</dbReference>
<evidence type="ECO:0000313" key="3">
    <source>
        <dbReference type="EMBL" id="AJZ76169.1"/>
    </source>
</evidence>
<comment type="similarity">
    <text evidence="1">Belongs to the polysaccharide synthase family.</text>
</comment>
<sequence>MFDGKKILITGGTGSLGQALTKRLLQTNVSTVRIFSRNENKQVMMESNFHDKRLRFLIGDVREKERLATALEDIDIIFHAAALKHVPIIEYNPFESIKTNVIGSQNVIDACLQQNVETAVCIGTDKAVSPLNTYGATKLLMEKLFVTANNYMNRRKHRTKFLAVRYGNVVGSSGSVIPKFIEQIRAKKKITITDPKMTRFSITMDQALDLIIDIALNGKESEIYVPKLKSYSIVDVKDTLFELIGKTGIEVVGIRPGEKLHEVLINKDEMRSSWDLGKKYMIANPLREESNIKKSYKNKIKKINNIETYSSDNVEKLSKTELKKMIIQSGLLETKNNNQSNSV</sequence>
<dbReference type="InterPro" id="IPR003869">
    <property type="entry name" value="Polysac_CapD-like"/>
</dbReference>
<name>A0A3G1B592_9ARCH</name>
<gene>
    <name evidence="3" type="ORF">SU86_007095</name>
</gene>
<dbReference type="KEGG" id="tah:SU86_007095"/>